<comment type="caution">
    <text evidence="1">The sequence shown here is derived from an EMBL/GenBank/DDBJ whole genome shotgun (WGS) entry which is preliminary data.</text>
</comment>
<proteinExistence type="predicted"/>
<accession>A0A1B9BUK8</accession>
<evidence type="ECO:0000313" key="2">
    <source>
        <dbReference type="Proteomes" id="UP000093129"/>
    </source>
</evidence>
<name>A0A1B9BUK8_9PROT</name>
<organism evidence="1 2">
    <name type="scientific">Acidithiobacillus ferrivorans</name>
    <dbReference type="NCBI Taxonomy" id="160808"/>
    <lineage>
        <taxon>Bacteria</taxon>
        <taxon>Pseudomonadati</taxon>
        <taxon>Pseudomonadota</taxon>
        <taxon>Acidithiobacillia</taxon>
        <taxon>Acidithiobacillales</taxon>
        <taxon>Acidithiobacillaceae</taxon>
        <taxon>Acidithiobacillus</taxon>
    </lineage>
</organism>
<dbReference type="EMBL" id="MASQ01000143">
    <property type="protein sequence ID" value="OCB01408.1"/>
    <property type="molecule type" value="Genomic_DNA"/>
</dbReference>
<evidence type="ECO:0000313" key="1">
    <source>
        <dbReference type="EMBL" id="OCB01408.1"/>
    </source>
</evidence>
<reference evidence="1 2" key="1">
    <citation type="submission" date="2016-07" db="EMBL/GenBank/DDBJ databases">
        <title>Draft genome of a psychrotolerant acidophile Acidithiobacillus ferrivorans strain YL15.</title>
        <authorList>
            <person name="Peng T."/>
            <person name="Ma L."/>
            <person name="Nan M."/>
            <person name="An N."/>
            <person name="Wang M."/>
            <person name="Qiu G."/>
            <person name="Zeng W."/>
        </authorList>
    </citation>
    <scope>NUCLEOTIDE SEQUENCE [LARGE SCALE GENOMIC DNA]</scope>
    <source>
        <strain evidence="1 2">YL15</strain>
    </source>
</reference>
<dbReference type="AlphaFoldDB" id="A0A1B9BUK8"/>
<protein>
    <submittedName>
        <fullName evidence="1">Uncharacterized protein</fullName>
    </submittedName>
</protein>
<sequence length="82" mass="9542">MLQGQVEMHEPCLSGLLPIMLSSESVERCGAFLQMAQTSTSCFRIRRVFDYLRMTNTRRPQRPEVAENKFTETYLLIQEPMV</sequence>
<dbReference type="Proteomes" id="UP000093129">
    <property type="component" value="Unassembled WGS sequence"/>
</dbReference>
<gene>
    <name evidence="1" type="ORF">BBC27_04090</name>
</gene>